<accession>A0AAD4BKZ0</accession>
<keyword evidence="5" id="KW-1185">Reference proteome</keyword>
<evidence type="ECO:0000256" key="3">
    <source>
        <dbReference type="SAM" id="MobiDB-lite"/>
    </source>
</evidence>
<feature type="region of interest" description="Disordered" evidence="3">
    <location>
        <begin position="1"/>
        <end position="43"/>
    </location>
</feature>
<dbReference type="Pfam" id="PF13855">
    <property type="entry name" value="LRR_8"/>
    <property type="match status" value="1"/>
</dbReference>
<dbReference type="InterPro" id="IPR003591">
    <property type="entry name" value="Leu-rich_rpt_typical-subtyp"/>
</dbReference>
<reference evidence="4" key="2">
    <citation type="journal article" date="2020" name="Nat. Commun.">
        <title>Large-scale genome sequencing of mycorrhizal fungi provides insights into the early evolution of symbiotic traits.</title>
        <authorList>
            <person name="Miyauchi S."/>
            <person name="Kiss E."/>
            <person name="Kuo A."/>
            <person name="Drula E."/>
            <person name="Kohler A."/>
            <person name="Sanchez-Garcia M."/>
            <person name="Morin E."/>
            <person name="Andreopoulos B."/>
            <person name="Barry K.W."/>
            <person name="Bonito G."/>
            <person name="Buee M."/>
            <person name="Carver A."/>
            <person name="Chen C."/>
            <person name="Cichocki N."/>
            <person name="Clum A."/>
            <person name="Culley D."/>
            <person name="Crous P.W."/>
            <person name="Fauchery L."/>
            <person name="Girlanda M."/>
            <person name="Hayes R.D."/>
            <person name="Keri Z."/>
            <person name="LaButti K."/>
            <person name="Lipzen A."/>
            <person name="Lombard V."/>
            <person name="Magnuson J."/>
            <person name="Maillard F."/>
            <person name="Murat C."/>
            <person name="Nolan M."/>
            <person name="Ohm R.A."/>
            <person name="Pangilinan J."/>
            <person name="Pereira M.F."/>
            <person name="Perotto S."/>
            <person name="Peter M."/>
            <person name="Pfister S."/>
            <person name="Riley R."/>
            <person name="Sitrit Y."/>
            <person name="Stielow J.B."/>
            <person name="Szollosi G."/>
            <person name="Zifcakova L."/>
            <person name="Stursova M."/>
            <person name="Spatafora J.W."/>
            <person name="Tedersoo L."/>
            <person name="Vaario L.M."/>
            <person name="Yamada A."/>
            <person name="Yan M."/>
            <person name="Wang P."/>
            <person name="Xu J."/>
            <person name="Bruns T."/>
            <person name="Baldrian P."/>
            <person name="Vilgalys R."/>
            <person name="Dunand C."/>
            <person name="Henrissat B."/>
            <person name="Grigoriev I.V."/>
            <person name="Hibbett D."/>
            <person name="Nagy L.G."/>
            <person name="Martin F.M."/>
        </authorList>
    </citation>
    <scope>NUCLEOTIDE SEQUENCE</scope>
    <source>
        <strain evidence="4">BED1</strain>
    </source>
</reference>
<dbReference type="PANTHER" id="PTHR48051:SF1">
    <property type="entry name" value="RAS SUPPRESSOR PROTEIN 1"/>
    <property type="match status" value="1"/>
</dbReference>
<sequence>MYRQGSRVSSSPSSSANVTPSSSPIYGPVDSSPPSSPSLVPYSLDSPHAGFSTPFSHPFAASTKAIKRLPNYEKKADSPPCTPGTFTHSVALDRVAAFSRSLQEDDYASNGSPNASPPSHRTLRYIDREERIWDDALRKPFDTGIGQIDLSSQQLKSIPPSIADLAGFFNTPESSEQSLFSGRTLARISTEPAFDSARTRSFERTQSIKDSGKERHVLKLYLMGNMITSLPPELFSVKNLTVLSLRGNRLTFIPPDICLLTNLHELNISNNRLTFLPWQMCDMKIDKLLVNPNPFLEGPAHETHCPFGSRHTISRLRSLRAKALSRPTKPILSPVTFTLPRVPPLTEFCLRLLLAPSETTLSYTVIVDYYGLPLSDQWSIPPNIRHVLTNAIPGIVRPRKRFSIDTITREDACAGSGSGTATCPNPAHKGRVFVKHASERFSWERQIAGVDVGGAVPVRWRGCLRTCLDFLDVAQGEGEGEDVRGCVDGMVVDSTQAEEDDVDVSAVVQTVDLGKVSLDLEEFDD</sequence>
<proteinExistence type="predicted"/>
<dbReference type="SMART" id="SM00369">
    <property type="entry name" value="LRR_TYP"/>
    <property type="match status" value="2"/>
</dbReference>
<keyword evidence="1" id="KW-0433">Leucine-rich repeat</keyword>
<dbReference type="PANTHER" id="PTHR48051">
    <property type="match status" value="1"/>
</dbReference>
<dbReference type="InterPro" id="IPR050216">
    <property type="entry name" value="LRR_domain-containing"/>
</dbReference>
<evidence type="ECO:0000313" key="4">
    <source>
        <dbReference type="EMBL" id="KAF8433189.1"/>
    </source>
</evidence>
<evidence type="ECO:0000313" key="5">
    <source>
        <dbReference type="Proteomes" id="UP001194468"/>
    </source>
</evidence>
<reference evidence="4" key="1">
    <citation type="submission" date="2019-10" db="EMBL/GenBank/DDBJ databases">
        <authorList>
            <consortium name="DOE Joint Genome Institute"/>
            <person name="Kuo A."/>
            <person name="Miyauchi S."/>
            <person name="Kiss E."/>
            <person name="Drula E."/>
            <person name="Kohler A."/>
            <person name="Sanchez-Garcia M."/>
            <person name="Andreopoulos B."/>
            <person name="Barry K.W."/>
            <person name="Bonito G."/>
            <person name="Buee M."/>
            <person name="Carver A."/>
            <person name="Chen C."/>
            <person name="Cichocki N."/>
            <person name="Clum A."/>
            <person name="Culley D."/>
            <person name="Crous P.W."/>
            <person name="Fauchery L."/>
            <person name="Girlanda M."/>
            <person name="Hayes R."/>
            <person name="Keri Z."/>
            <person name="LaButti K."/>
            <person name="Lipzen A."/>
            <person name="Lombard V."/>
            <person name="Magnuson J."/>
            <person name="Maillard F."/>
            <person name="Morin E."/>
            <person name="Murat C."/>
            <person name="Nolan M."/>
            <person name="Ohm R."/>
            <person name="Pangilinan J."/>
            <person name="Pereira M."/>
            <person name="Perotto S."/>
            <person name="Peter M."/>
            <person name="Riley R."/>
            <person name="Sitrit Y."/>
            <person name="Stielow B."/>
            <person name="Szollosi G."/>
            <person name="Zifcakova L."/>
            <person name="Stursova M."/>
            <person name="Spatafora J.W."/>
            <person name="Tedersoo L."/>
            <person name="Vaario L.-M."/>
            <person name="Yamada A."/>
            <person name="Yan M."/>
            <person name="Wang P."/>
            <person name="Xu J."/>
            <person name="Bruns T."/>
            <person name="Baldrian P."/>
            <person name="Vilgalys R."/>
            <person name="Henrissat B."/>
            <person name="Grigoriev I.V."/>
            <person name="Hibbett D."/>
            <person name="Nagy L.G."/>
            <person name="Martin F.M."/>
        </authorList>
    </citation>
    <scope>NUCLEOTIDE SEQUENCE</scope>
    <source>
        <strain evidence="4">BED1</strain>
    </source>
</reference>
<dbReference type="SUPFAM" id="SSF52075">
    <property type="entry name" value="Outer arm dynein light chain 1"/>
    <property type="match status" value="1"/>
</dbReference>
<evidence type="ECO:0008006" key="6">
    <source>
        <dbReference type="Google" id="ProtNLM"/>
    </source>
</evidence>
<dbReference type="PROSITE" id="PS51450">
    <property type="entry name" value="LRR"/>
    <property type="match status" value="1"/>
</dbReference>
<dbReference type="EMBL" id="WHUW01000035">
    <property type="protein sequence ID" value="KAF8433189.1"/>
    <property type="molecule type" value="Genomic_DNA"/>
</dbReference>
<dbReference type="Proteomes" id="UP001194468">
    <property type="component" value="Unassembled WGS sequence"/>
</dbReference>
<dbReference type="GO" id="GO:0005737">
    <property type="term" value="C:cytoplasm"/>
    <property type="evidence" value="ECO:0007669"/>
    <property type="project" value="TreeGrafter"/>
</dbReference>
<dbReference type="InterPro" id="IPR001611">
    <property type="entry name" value="Leu-rich_rpt"/>
</dbReference>
<evidence type="ECO:0000256" key="2">
    <source>
        <dbReference type="ARBA" id="ARBA00022737"/>
    </source>
</evidence>
<organism evidence="4 5">
    <name type="scientific">Boletus edulis BED1</name>
    <dbReference type="NCBI Taxonomy" id="1328754"/>
    <lineage>
        <taxon>Eukaryota</taxon>
        <taxon>Fungi</taxon>
        <taxon>Dikarya</taxon>
        <taxon>Basidiomycota</taxon>
        <taxon>Agaricomycotina</taxon>
        <taxon>Agaricomycetes</taxon>
        <taxon>Agaricomycetidae</taxon>
        <taxon>Boletales</taxon>
        <taxon>Boletineae</taxon>
        <taxon>Boletaceae</taxon>
        <taxon>Boletoideae</taxon>
        <taxon>Boletus</taxon>
    </lineage>
</organism>
<keyword evidence="2" id="KW-0677">Repeat</keyword>
<dbReference type="Gene3D" id="3.80.10.10">
    <property type="entry name" value="Ribonuclease Inhibitor"/>
    <property type="match status" value="1"/>
</dbReference>
<dbReference type="InterPro" id="IPR032675">
    <property type="entry name" value="LRR_dom_sf"/>
</dbReference>
<name>A0AAD4BKZ0_BOLED</name>
<evidence type="ECO:0000256" key="1">
    <source>
        <dbReference type="ARBA" id="ARBA00022614"/>
    </source>
</evidence>
<gene>
    <name evidence="4" type="ORF">L210DRAFT_3486321</name>
</gene>
<comment type="caution">
    <text evidence="4">The sequence shown here is derived from an EMBL/GenBank/DDBJ whole genome shotgun (WGS) entry which is preliminary data.</text>
</comment>
<protein>
    <recommendedName>
        <fullName evidence="6">Leucine rich repeat domain-containing protein</fullName>
    </recommendedName>
</protein>
<dbReference type="AlphaFoldDB" id="A0AAD4BKZ0"/>